<sequence>MIFRPIRVLVTSILLTLFGFIAMFVYTLMQPQCIDDLAEISEIASLRAEQGYTDPMNINVTFDKEKNQWCYIEVAE</sequence>
<feature type="transmembrane region" description="Helical" evidence="1">
    <location>
        <begin position="7"/>
        <end position="29"/>
    </location>
</feature>
<gene>
    <name evidence="2" type="ORF">NE536_08535</name>
</gene>
<name>A0A9X2WUC8_9GAMM</name>
<dbReference type="EMBL" id="JAMTCC010000011">
    <property type="protein sequence ID" value="MCT7945419.1"/>
    <property type="molecule type" value="Genomic_DNA"/>
</dbReference>
<keyword evidence="1" id="KW-1133">Transmembrane helix</keyword>
<comment type="caution">
    <text evidence="2">The sequence shown here is derived from an EMBL/GenBank/DDBJ whole genome shotgun (WGS) entry which is preliminary data.</text>
</comment>
<dbReference type="AlphaFoldDB" id="A0A9X2WUC8"/>
<evidence type="ECO:0000256" key="1">
    <source>
        <dbReference type="SAM" id="Phobius"/>
    </source>
</evidence>
<evidence type="ECO:0000313" key="3">
    <source>
        <dbReference type="Proteomes" id="UP001155604"/>
    </source>
</evidence>
<proteinExistence type="predicted"/>
<accession>A0A9X2WUC8</accession>
<organism evidence="2 3">
    <name type="scientific">Shewanella septentrionalis</name>
    <dbReference type="NCBI Taxonomy" id="2952223"/>
    <lineage>
        <taxon>Bacteria</taxon>
        <taxon>Pseudomonadati</taxon>
        <taxon>Pseudomonadota</taxon>
        <taxon>Gammaproteobacteria</taxon>
        <taxon>Alteromonadales</taxon>
        <taxon>Shewanellaceae</taxon>
        <taxon>Shewanella</taxon>
    </lineage>
</organism>
<evidence type="ECO:0000313" key="2">
    <source>
        <dbReference type="EMBL" id="MCT7945419.1"/>
    </source>
</evidence>
<keyword evidence="1" id="KW-0472">Membrane</keyword>
<protein>
    <submittedName>
        <fullName evidence="2">Uncharacterized protein</fullName>
    </submittedName>
</protein>
<dbReference type="Proteomes" id="UP001155604">
    <property type="component" value="Unassembled WGS sequence"/>
</dbReference>
<keyword evidence="3" id="KW-1185">Reference proteome</keyword>
<dbReference type="RefSeq" id="WP_261272424.1">
    <property type="nucleotide sequence ID" value="NZ_JAMTCC010000011.1"/>
</dbReference>
<keyword evidence="1" id="KW-0812">Transmembrane</keyword>
<reference evidence="2" key="1">
    <citation type="journal article" date="2023" name="Int. J. Syst. Evol. Microbiol.">
        <title>&lt;i&gt;Shewanella septentrionalis&lt;/i&gt; sp. nov. and &lt;i&gt;Shewanella holmiensis&lt;/i&gt; sp. nov., isolated from Baltic Sea water and sediments.</title>
        <authorList>
            <person name="Martin-Rodriguez A.J."/>
            <person name="Thorell K."/>
            <person name="Joffre E."/>
            <person name="Jensie-Markopoulos S."/>
            <person name="Moore E.R.B."/>
            <person name="Sjoling A."/>
        </authorList>
    </citation>
    <scope>NUCLEOTIDE SEQUENCE</scope>
    <source>
        <strain evidence="2">SP1W3</strain>
    </source>
</reference>